<evidence type="ECO:0000256" key="1">
    <source>
        <dbReference type="ARBA" id="ARBA00004456"/>
    </source>
</evidence>
<feature type="binding site" evidence="9">
    <location>
        <position position="332"/>
    </location>
    <ligand>
        <name>Cu cation</name>
        <dbReference type="ChEBI" id="CHEBI:23378"/>
        <label>B</label>
    </ligand>
</feature>
<dbReference type="AlphaFoldDB" id="A0AAE1JNI8"/>
<dbReference type="InterPro" id="IPR008922">
    <property type="entry name" value="Di-copper_centre_dom_sf"/>
</dbReference>
<evidence type="ECO:0000256" key="7">
    <source>
        <dbReference type="ARBA" id="ARBA00023078"/>
    </source>
</evidence>
<keyword evidence="5" id="KW-0560">Oxidoreductase</keyword>
<name>A0AAE1JNI8_9FABA</name>
<reference evidence="14" key="1">
    <citation type="submission" date="2023-10" db="EMBL/GenBank/DDBJ databases">
        <title>Chromosome-level genome of the transformable northern wattle, Acacia crassicarpa.</title>
        <authorList>
            <person name="Massaro I."/>
            <person name="Sinha N.R."/>
            <person name="Poethig S."/>
            <person name="Leichty A.R."/>
        </authorList>
    </citation>
    <scope>NUCLEOTIDE SEQUENCE</scope>
    <source>
        <strain evidence="14">Acra3RX</strain>
        <tissue evidence="14">Leaf</tissue>
    </source>
</reference>
<evidence type="ECO:0000256" key="4">
    <source>
        <dbReference type="ARBA" id="ARBA00022784"/>
    </source>
</evidence>
<comment type="cofactor">
    <cofactor evidence="9">
        <name>Cu(2+)</name>
        <dbReference type="ChEBI" id="CHEBI:29036"/>
    </cofactor>
    <text evidence="9">Binds 2 copper ions per subunit.</text>
</comment>
<feature type="disulfide bond" evidence="10">
    <location>
        <begin position="113"/>
        <end position="176"/>
    </location>
</feature>
<dbReference type="Gene3D" id="1.10.1280.10">
    <property type="entry name" value="Di-copper center containing domain from catechol oxidase"/>
    <property type="match status" value="1"/>
</dbReference>
<feature type="binding site" evidence="9">
    <location>
        <position position="196"/>
    </location>
    <ligand>
        <name>Cu cation</name>
        <dbReference type="ChEBI" id="CHEBI:23378"/>
        <label>A</label>
    </ligand>
</feature>
<dbReference type="Pfam" id="PF12143">
    <property type="entry name" value="PPO1_KFDV"/>
    <property type="match status" value="1"/>
</dbReference>
<dbReference type="GO" id="GO:0004097">
    <property type="term" value="F:catechol oxidase activity"/>
    <property type="evidence" value="ECO:0007669"/>
    <property type="project" value="InterPro"/>
</dbReference>
<gene>
    <name evidence="14" type="ORF">QN277_020187</name>
</gene>
<dbReference type="PROSITE" id="PS00497">
    <property type="entry name" value="TYROSINASE_1"/>
    <property type="match status" value="1"/>
</dbReference>
<evidence type="ECO:0000313" key="15">
    <source>
        <dbReference type="Proteomes" id="UP001293593"/>
    </source>
</evidence>
<keyword evidence="8 10" id="KW-1015">Disulfide bond</keyword>
<feature type="domain" description="Tyrosinase copper-binding" evidence="13">
    <location>
        <begin position="355"/>
        <end position="366"/>
    </location>
</feature>
<dbReference type="PIRSF" id="PIRSF000290">
    <property type="entry name" value="PPO_plant"/>
    <property type="match status" value="1"/>
</dbReference>
<dbReference type="SUPFAM" id="SSF48056">
    <property type="entry name" value="Di-copper centre-containing domain"/>
    <property type="match status" value="1"/>
</dbReference>
<keyword evidence="3 9" id="KW-0479">Metal-binding</keyword>
<dbReference type="PROSITE" id="PS00498">
    <property type="entry name" value="TYROSINASE_2"/>
    <property type="match status" value="1"/>
</dbReference>
<dbReference type="EMBL" id="JAWXYG010000005">
    <property type="protein sequence ID" value="KAK4271498.1"/>
    <property type="molecule type" value="Genomic_DNA"/>
</dbReference>
<comment type="subcellular location">
    <subcellularLocation>
        <location evidence="1">Plastid</location>
        <location evidence="1">Chloroplast thylakoid lumen</location>
    </subcellularLocation>
</comment>
<evidence type="ECO:0000256" key="8">
    <source>
        <dbReference type="ARBA" id="ARBA00023157"/>
    </source>
</evidence>
<evidence type="ECO:0000313" key="14">
    <source>
        <dbReference type="EMBL" id="KAK4271498.1"/>
    </source>
</evidence>
<dbReference type="Pfam" id="PF12142">
    <property type="entry name" value="PPO1_DWL"/>
    <property type="match status" value="1"/>
</dbReference>
<feature type="domain" description="Tyrosinase copper-binding" evidence="12">
    <location>
        <begin position="196"/>
        <end position="213"/>
    </location>
</feature>
<evidence type="ECO:0000256" key="10">
    <source>
        <dbReference type="PIRSR" id="PIRSR000290-2"/>
    </source>
</evidence>
<dbReference type="InterPro" id="IPR050316">
    <property type="entry name" value="Tyrosinase/Hemocyanin"/>
</dbReference>
<dbReference type="InterPro" id="IPR002227">
    <property type="entry name" value="Tyrosinase_Cu-bd"/>
</dbReference>
<evidence type="ECO:0000256" key="5">
    <source>
        <dbReference type="ARBA" id="ARBA00023002"/>
    </source>
</evidence>
<feature type="binding site" evidence="9">
    <location>
        <position position="205"/>
    </location>
    <ligand>
        <name>Cu cation</name>
        <dbReference type="ChEBI" id="CHEBI:23378"/>
        <label>A</label>
    </ligand>
</feature>
<organism evidence="14 15">
    <name type="scientific">Acacia crassicarpa</name>
    <name type="common">northern wattle</name>
    <dbReference type="NCBI Taxonomy" id="499986"/>
    <lineage>
        <taxon>Eukaryota</taxon>
        <taxon>Viridiplantae</taxon>
        <taxon>Streptophyta</taxon>
        <taxon>Embryophyta</taxon>
        <taxon>Tracheophyta</taxon>
        <taxon>Spermatophyta</taxon>
        <taxon>Magnoliopsida</taxon>
        <taxon>eudicotyledons</taxon>
        <taxon>Gunneridae</taxon>
        <taxon>Pentapetalae</taxon>
        <taxon>rosids</taxon>
        <taxon>fabids</taxon>
        <taxon>Fabales</taxon>
        <taxon>Fabaceae</taxon>
        <taxon>Caesalpinioideae</taxon>
        <taxon>mimosoid clade</taxon>
        <taxon>Acacieae</taxon>
        <taxon>Acacia</taxon>
    </lineage>
</organism>
<dbReference type="InterPro" id="IPR022739">
    <property type="entry name" value="Polyphenol_oxidase_cen"/>
</dbReference>
<keyword evidence="4" id="KW-0883">Thioether bond</keyword>
<keyword evidence="15" id="KW-1185">Reference proteome</keyword>
<keyword evidence="7" id="KW-0793">Thylakoid</keyword>
<sequence length="597" mass="67112">MASLSSSLFSNHRLFRNHDPTAIKSIEISNNASRVKCKATKDNNFDHSNPKNHHHQILPSLARRNLLLGLGGLYGALHHHNDPLSSIAAPIPPPDLTACGPPDLPSGAKPTNCCPPQLSSNIINFTPPLNPTLRTRPAAHLVDATYVDNYNEAIRRMKALPQDDPRNFTQQANIHCAYCDGSYHQVGFPDLELQVHNSWLFFPFHRWYLYFYERILASLIKDRDPNFALPFWNWDAPDGMPIPNMYSDPMSPLYDALRNANHQSPTPVNFNFNGVEDQTSSDEQVATNLNVMYRQMVSGSRTPSIFFGQPYRAGDDSAGGGSVENVPHGPVHVWTGDNTQPNFEDMGSLYSAGRDPIFYSHHSNIDRMWEIWKTLGGRRQDLTDPDWLESGFLFYDENKNLVNVKIMDCLDTRKLGYVYQDVNVPWLQAKPTPRRSRALKALKKTFGVAAAHASNGGGDVKFPVVLESSVRKVVKREKKGRSREEKEEEEEVLVIEGIEFESDVAVKFDVYVNDEEEEGGGGPRKTEFAGSFVSVPHKHRHNDKKGKKKKMKTSMRIGITELVEDLGADEEDYVLVTLVPYFGKGHVTIGGISIEHH</sequence>
<evidence type="ECO:0000256" key="9">
    <source>
        <dbReference type="PIRSR" id="PIRSR000290-1"/>
    </source>
</evidence>
<keyword evidence="6 9" id="KW-0186">Copper</keyword>
<dbReference type="PANTHER" id="PTHR11474:SF76">
    <property type="entry name" value="SHKT DOMAIN-CONTAINING PROTEIN"/>
    <property type="match status" value="1"/>
</dbReference>
<proteinExistence type="inferred from homology"/>
<dbReference type="PANTHER" id="PTHR11474">
    <property type="entry name" value="TYROSINASE FAMILY MEMBER"/>
    <property type="match status" value="1"/>
</dbReference>
<dbReference type="InterPro" id="IPR022740">
    <property type="entry name" value="Polyphenol_oxidase_C"/>
</dbReference>
<comment type="similarity">
    <text evidence="2">Belongs to the tyrosinase family.</text>
</comment>
<dbReference type="GO" id="GO:0046148">
    <property type="term" value="P:pigment biosynthetic process"/>
    <property type="evidence" value="ECO:0007669"/>
    <property type="project" value="InterPro"/>
</dbReference>
<dbReference type="PRINTS" id="PR00092">
    <property type="entry name" value="TYROSINASE"/>
</dbReference>
<dbReference type="GO" id="GO:0009543">
    <property type="term" value="C:chloroplast thylakoid lumen"/>
    <property type="evidence" value="ECO:0007669"/>
    <property type="project" value="UniProtKB-SubCell"/>
</dbReference>
<evidence type="ECO:0000256" key="3">
    <source>
        <dbReference type="ARBA" id="ARBA00022723"/>
    </source>
</evidence>
<comment type="caution">
    <text evidence="14">The sequence shown here is derived from an EMBL/GenBank/DDBJ whole genome shotgun (WGS) entry which is preliminary data.</text>
</comment>
<evidence type="ECO:0000256" key="11">
    <source>
        <dbReference type="PIRSR" id="PIRSR000290-3"/>
    </source>
</evidence>
<evidence type="ECO:0000256" key="2">
    <source>
        <dbReference type="ARBA" id="ARBA00009928"/>
    </source>
</evidence>
<dbReference type="InterPro" id="IPR016213">
    <property type="entry name" value="Polyphenol_oxidase"/>
</dbReference>
<evidence type="ECO:0000259" key="12">
    <source>
        <dbReference type="PROSITE" id="PS00497"/>
    </source>
</evidence>
<feature type="binding site" evidence="9">
    <location>
        <position position="175"/>
    </location>
    <ligand>
        <name>Cu cation</name>
        <dbReference type="ChEBI" id="CHEBI:23378"/>
        <label>A</label>
    </ligand>
</feature>
<accession>A0AAE1JNI8</accession>
<dbReference type="Pfam" id="PF00264">
    <property type="entry name" value="Tyrosinase"/>
    <property type="match status" value="1"/>
</dbReference>
<feature type="binding site" evidence="9">
    <location>
        <position position="328"/>
    </location>
    <ligand>
        <name>Cu cation</name>
        <dbReference type="ChEBI" id="CHEBI:23378"/>
        <label>B</label>
    </ligand>
</feature>
<evidence type="ECO:0000259" key="13">
    <source>
        <dbReference type="PROSITE" id="PS00498"/>
    </source>
</evidence>
<protein>
    <recommendedName>
        <fullName evidence="12 13">Tyrosinase copper-binding domain-containing protein</fullName>
    </recommendedName>
</protein>
<dbReference type="FunFam" id="1.10.1280.10:FF:000007">
    <property type="entry name" value="Polyphenol oxidase, chloroplastic"/>
    <property type="match status" value="1"/>
</dbReference>
<dbReference type="Proteomes" id="UP001293593">
    <property type="component" value="Unassembled WGS sequence"/>
</dbReference>
<dbReference type="GO" id="GO:0046872">
    <property type="term" value="F:metal ion binding"/>
    <property type="evidence" value="ECO:0007669"/>
    <property type="project" value="UniProtKB-KW"/>
</dbReference>
<feature type="binding site" evidence="9">
    <location>
        <position position="362"/>
    </location>
    <ligand>
        <name>Cu cation</name>
        <dbReference type="ChEBI" id="CHEBI:23378"/>
        <label>B</label>
    </ligand>
</feature>
<evidence type="ECO:0000256" key="6">
    <source>
        <dbReference type="ARBA" id="ARBA00023008"/>
    </source>
</evidence>
<feature type="cross-link" description="2'-(S-cysteinyl)-histidine (Cys-His)" evidence="11">
    <location>
        <begin position="179"/>
        <end position="196"/>
    </location>
</feature>
<feature type="disulfide bond" evidence="10">
    <location>
        <begin position="99"/>
        <end position="114"/>
    </location>
</feature>